<dbReference type="InterPro" id="IPR050545">
    <property type="entry name" value="Mycobact_MmpL"/>
</dbReference>
<keyword evidence="4 6" id="KW-1133">Transmembrane helix</keyword>
<evidence type="ECO:0000256" key="4">
    <source>
        <dbReference type="ARBA" id="ARBA00022989"/>
    </source>
</evidence>
<evidence type="ECO:0000256" key="5">
    <source>
        <dbReference type="ARBA" id="ARBA00023136"/>
    </source>
</evidence>
<evidence type="ECO:0000313" key="8">
    <source>
        <dbReference type="EMBL" id="MFC1848642.1"/>
    </source>
</evidence>
<feature type="transmembrane region" description="Helical" evidence="6">
    <location>
        <begin position="782"/>
        <end position="802"/>
    </location>
</feature>
<feature type="domain" description="SSD" evidence="7">
    <location>
        <begin position="261"/>
        <end position="420"/>
    </location>
</feature>
<proteinExistence type="predicted"/>
<evidence type="ECO:0000256" key="3">
    <source>
        <dbReference type="ARBA" id="ARBA00022692"/>
    </source>
</evidence>
<dbReference type="PANTHER" id="PTHR33406">
    <property type="entry name" value="MEMBRANE PROTEIN MJ1562-RELATED"/>
    <property type="match status" value="1"/>
</dbReference>
<dbReference type="InterPro" id="IPR004869">
    <property type="entry name" value="MMPL_dom"/>
</dbReference>
<feature type="transmembrane region" description="Helical" evidence="6">
    <location>
        <begin position="294"/>
        <end position="316"/>
    </location>
</feature>
<comment type="subcellular location">
    <subcellularLocation>
        <location evidence="1">Cell membrane</location>
        <topology evidence="1">Multi-pass membrane protein</topology>
    </subcellularLocation>
</comment>
<name>A0ABV6YR02_UNCC1</name>
<feature type="transmembrane region" description="Helical" evidence="6">
    <location>
        <begin position="808"/>
        <end position="837"/>
    </location>
</feature>
<feature type="transmembrane region" description="Helical" evidence="6">
    <location>
        <begin position="362"/>
        <end position="385"/>
    </location>
</feature>
<reference evidence="8 9" key="1">
    <citation type="submission" date="2024-09" db="EMBL/GenBank/DDBJ databases">
        <title>Laminarin stimulates single cell rates of sulfate reduction while oxygen inhibits transcriptomic activity in coastal marine sediment.</title>
        <authorList>
            <person name="Lindsay M."/>
            <person name="Orcutt B."/>
            <person name="Emerson D."/>
            <person name="Stepanauskas R."/>
            <person name="D'Angelo T."/>
        </authorList>
    </citation>
    <scope>NUCLEOTIDE SEQUENCE [LARGE SCALE GENOMIC DNA]</scope>
    <source>
        <strain evidence="8">SAG AM-311-K15</strain>
    </source>
</reference>
<dbReference type="Proteomes" id="UP001594351">
    <property type="component" value="Unassembled WGS sequence"/>
</dbReference>
<dbReference type="PANTHER" id="PTHR33406:SF13">
    <property type="entry name" value="MEMBRANE PROTEIN YDFJ"/>
    <property type="match status" value="1"/>
</dbReference>
<evidence type="ECO:0000313" key="9">
    <source>
        <dbReference type="Proteomes" id="UP001594351"/>
    </source>
</evidence>
<keyword evidence="9" id="KW-1185">Reference proteome</keyword>
<dbReference type="SUPFAM" id="SSF82866">
    <property type="entry name" value="Multidrug efflux transporter AcrB transmembrane domain"/>
    <property type="match status" value="2"/>
</dbReference>
<evidence type="ECO:0000256" key="6">
    <source>
        <dbReference type="SAM" id="Phobius"/>
    </source>
</evidence>
<evidence type="ECO:0000256" key="2">
    <source>
        <dbReference type="ARBA" id="ARBA00022475"/>
    </source>
</evidence>
<dbReference type="InterPro" id="IPR000731">
    <property type="entry name" value="SSD"/>
</dbReference>
<evidence type="ECO:0000256" key="1">
    <source>
        <dbReference type="ARBA" id="ARBA00004651"/>
    </source>
</evidence>
<feature type="transmembrane region" description="Helical" evidence="6">
    <location>
        <begin position="451"/>
        <end position="468"/>
    </location>
</feature>
<protein>
    <submittedName>
        <fullName evidence="8">RND family transporter</fullName>
    </submittedName>
</protein>
<organism evidence="8 9">
    <name type="scientific">candidate division CSSED10-310 bacterium</name>
    <dbReference type="NCBI Taxonomy" id="2855610"/>
    <lineage>
        <taxon>Bacteria</taxon>
        <taxon>Bacteria division CSSED10-310</taxon>
    </lineage>
</organism>
<feature type="transmembrane region" description="Helical" evidence="6">
    <location>
        <begin position="322"/>
        <end position="342"/>
    </location>
</feature>
<keyword evidence="3 6" id="KW-0812">Transmembrane</keyword>
<feature type="transmembrane region" description="Helical" evidence="6">
    <location>
        <begin position="715"/>
        <end position="734"/>
    </location>
</feature>
<accession>A0ABV6YR02</accession>
<feature type="transmembrane region" description="Helical" evidence="6">
    <location>
        <begin position="690"/>
        <end position="708"/>
    </location>
</feature>
<dbReference type="PROSITE" id="PS50156">
    <property type="entry name" value="SSD"/>
    <property type="match status" value="2"/>
</dbReference>
<evidence type="ECO:0000259" key="7">
    <source>
        <dbReference type="PROSITE" id="PS50156"/>
    </source>
</evidence>
<keyword evidence="5 6" id="KW-0472">Membrane</keyword>
<feature type="transmembrane region" description="Helical" evidence="6">
    <location>
        <begin position="21"/>
        <end position="41"/>
    </location>
</feature>
<feature type="domain" description="SSD" evidence="7">
    <location>
        <begin position="751"/>
        <end position="836"/>
    </location>
</feature>
<sequence>MVIPHILQKYCRFLTHHARGIAICIAIFTVGCLVVSIRLTVNNNLLDLLPRNLERVQKFLNVITDFGPEENVILILRPDKNGSISDCIDFAQEVEDRLRDEPAIAEVNYQTKLLTENTITFCLNNLFLLASPEVQQKILESLTEQRIEENLTRFRSYLLTSSIPSQELQYLKMDPLGLSAFIINDLLPESLKENFDLHSGYYISKTASFMLMFLKPAHPPSNMDYNQHLLSKIDTALEEARQEIPGVSSEITGIYAVMTESFYGLRSDMLITVLVSCGGVLFLYGVVYRRLFLLMAMLFSLGIGMIWTIGTITLFFKQLNVITSIFPAILLGLGADFAIHLLERYFSEVESGHNHEQALELALAGTGHGIIIACLTTSFAFLSLLLTDYPAFKQLGIMASAGLIFLLIAVFTVTPLLLIFRYSDKKVGLTQHPPSTLFLSYLLKIQQRPRLIVVMFLLVSIFFLGLVLDLEFQDDYLALAQSKDNKALKLQDQLEKEMGRSIDHSFLLFEGTDLESLLIAGEDFSYRLQQLPENERPVEIENVSSWLPSLKRQTERRSSIQALCASKGSPAAYYDAISAIILQKTKKLGLSESYIRTQYLPRIKPAFALNQISFSTYPHLLRIMFVDPFVRLKENSTLVINRLYYQRGLIFKKGSSHDSALPRDVLLPGQGEFFNIALIMSDMRSQIVKDIVYCVLLSVVTILLLLLVDFRHCRYVLLVLSPVLFGIVWMLGWLHLGGGSLNAISIGIIPLVIGIGIDDGIHLMQRFRESGNKFRPHQLTSCLRAIILTSLTTMIGFGSLMLVNTPGIISLGALAVLGVGCCLVISLVFLPAVLVLLSQNEGG</sequence>
<dbReference type="Pfam" id="PF03176">
    <property type="entry name" value="MMPL"/>
    <property type="match status" value="2"/>
</dbReference>
<feature type="transmembrane region" description="Helical" evidence="6">
    <location>
        <begin position="397"/>
        <end position="420"/>
    </location>
</feature>
<feature type="transmembrane region" description="Helical" evidence="6">
    <location>
        <begin position="269"/>
        <end position="287"/>
    </location>
</feature>
<dbReference type="Gene3D" id="1.20.1640.10">
    <property type="entry name" value="Multidrug efflux transporter AcrB transmembrane domain"/>
    <property type="match status" value="2"/>
</dbReference>
<keyword evidence="2" id="KW-1003">Cell membrane</keyword>
<dbReference type="EMBL" id="JBHPBY010000003">
    <property type="protein sequence ID" value="MFC1848642.1"/>
    <property type="molecule type" value="Genomic_DNA"/>
</dbReference>
<feature type="transmembrane region" description="Helical" evidence="6">
    <location>
        <begin position="740"/>
        <end position="761"/>
    </location>
</feature>
<comment type="caution">
    <text evidence="8">The sequence shown here is derived from an EMBL/GenBank/DDBJ whole genome shotgun (WGS) entry which is preliminary data.</text>
</comment>
<gene>
    <name evidence="8" type="ORF">ACFL27_00395</name>
</gene>